<proteinExistence type="predicted"/>
<dbReference type="AlphaFoldDB" id="A0A8H4PDQ8"/>
<gene>
    <name evidence="2" type="ORF">FALBO_4355</name>
</gene>
<feature type="compositionally biased region" description="Basic and acidic residues" evidence="1">
    <location>
        <begin position="204"/>
        <end position="219"/>
    </location>
</feature>
<dbReference type="OrthoDB" id="5105625at2759"/>
<dbReference type="Proteomes" id="UP000554235">
    <property type="component" value="Unassembled WGS sequence"/>
</dbReference>
<evidence type="ECO:0000256" key="1">
    <source>
        <dbReference type="SAM" id="MobiDB-lite"/>
    </source>
</evidence>
<feature type="region of interest" description="Disordered" evidence="1">
    <location>
        <begin position="198"/>
        <end position="274"/>
    </location>
</feature>
<evidence type="ECO:0000313" key="2">
    <source>
        <dbReference type="EMBL" id="KAF4468750.1"/>
    </source>
</evidence>
<name>A0A8H4PDQ8_9HYPO</name>
<protein>
    <submittedName>
        <fullName evidence="2">Uncharacterized protein</fullName>
    </submittedName>
</protein>
<organism evidence="2 3">
    <name type="scientific">Fusarium albosuccineum</name>
    <dbReference type="NCBI Taxonomy" id="1237068"/>
    <lineage>
        <taxon>Eukaryota</taxon>
        <taxon>Fungi</taxon>
        <taxon>Dikarya</taxon>
        <taxon>Ascomycota</taxon>
        <taxon>Pezizomycotina</taxon>
        <taxon>Sordariomycetes</taxon>
        <taxon>Hypocreomycetidae</taxon>
        <taxon>Hypocreales</taxon>
        <taxon>Nectriaceae</taxon>
        <taxon>Fusarium</taxon>
        <taxon>Fusarium decemcellulare species complex</taxon>
    </lineage>
</organism>
<keyword evidence="3" id="KW-1185">Reference proteome</keyword>
<evidence type="ECO:0000313" key="3">
    <source>
        <dbReference type="Proteomes" id="UP000554235"/>
    </source>
</evidence>
<feature type="compositionally biased region" description="Basic and acidic residues" evidence="1">
    <location>
        <begin position="237"/>
        <end position="246"/>
    </location>
</feature>
<feature type="compositionally biased region" description="Polar residues" evidence="1">
    <location>
        <begin position="227"/>
        <end position="236"/>
    </location>
</feature>
<sequence>MSYFRIALALAFETVKPGNSWTWFELTICHTLRPLLSLALVLLVLTEWQRDSEMSDLDAGFGTGAAREGWHHCKANPADLVSLDQDNNDFDSIVDDARQFHTDGNLAPEPQDGHGIIEVAHRSAHPLESGHVFTVTMPALDAQRFKDMIQLQWSCILLSAMAGAAGNPELLPHYEDFFGAAAGIQTLDWIAKLQPFPVQGPAMERPDRPEQLPRRDTADHPPLPLRPTTNVPQGGDTSDKMAERSHQSQVIDQTSTQALLTENVRPNKPREQDK</sequence>
<reference evidence="2 3" key="1">
    <citation type="submission" date="2020-01" db="EMBL/GenBank/DDBJ databases">
        <title>Identification and distribution of gene clusters putatively required for synthesis of sphingolipid metabolism inhibitors in phylogenetically diverse species of the filamentous fungus Fusarium.</title>
        <authorList>
            <person name="Kim H.-S."/>
            <person name="Busman M."/>
            <person name="Brown D.W."/>
            <person name="Divon H."/>
            <person name="Uhlig S."/>
            <person name="Proctor R.H."/>
        </authorList>
    </citation>
    <scope>NUCLEOTIDE SEQUENCE [LARGE SCALE GENOMIC DNA]</scope>
    <source>
        <strain evidence="2 3">NRRL 20459</strain>
    </source>
</reference>
<accession>A0A8H4PDQ8</accession>
<comment type="caution">
    <text evidence="2">The sequence shown here is derived from an EMBL/GenBank/DDBJ whole genome shotgun (WGS) entry which is preliminary data.</text>
</comment>
<feature type="compositionally biased region" description="Polar residues" evidence="1">
    <location>
        <begin position="247"/>
        <end position="260"/>
    </location>
</feature>
<dbReference type="EMBL" id="JAADYS010000567">
    <property type="protein sequence ID" value="KAF4468750.1"/>
    <property type="molecule type" value="Genomic_DNA"/>
</dbReference>